<reference evidence="9" key="1">
    <citation type="journal article" date="2012" name="Nat. Genet.">
        <title>Whole-genome sequence of Schistosoma haematobium.</title>
        <authorList>
            <person name="Young N.D."/>
            <person name="Jex A.R."/>
            <person name="Li B."/>
            <person name="Liu S."/>
            <person name="Yang L."/>
            <person name="Xiong Z."/>
            <person name="Li Y."/>
            <person name="Cantacessi C."/>
            <person name="Hall R.S."/>
            <person name="Xu X."/>
            <person name="Chen F."/>
            <person name="Wu X."/>
            <person name="Zerlotini A."/>
            <person name="Oliveira G."/>
            <person name="Hofmann A."/>
            <person name="Zhang G."/>
            <person name="Fang X."/>
            <person name="Kang Y."/>
            <person name="Campbell B.E."/>
            <person name="Loukas A."/>
            <person name="Ranganathan S."/>
            <person name="Rollinson D."/>
            <person name="Rinaldi G."/>
            <person name="Brindley P.J."/>
            <person name="Yang H."/>
            <person name="Wang J."/>
            <person name="Wang J."/>
            <person name="Gasser R.B."/>
        </authorList>
    </citation>
    <scope>NUCLEOTIDE SEQUENCE</scope>
</reference>
<dbReference type="GeneID" id="75577985"/>
<keyword evidence="10" id="KW-1185">Reference proteome</keyword>
<protein>
    <recommendedName>
        <fullName evidence="8">Adenosine deaminase domain-containing protein</fullName>
    </recommendedName>
</protein>
<evidence type="ECO:0000313" key="10">
    <source>
        <dbReference type="Proteomes" id="UP000471633"/>
    </source>
</evidence>
<proteinExistence type="inferred from homology"/>
<evidence type="ECO:0000256" key="2">
    <source>
        <dbReference type="ARBA" id="ARBA00006676"/>
    </source>
</evidence>
<feature type="domain" description="Adenosine deaminase" evidence="8">
    <location>
        <begin position="69"/>
        <end position="392"/>
    </location>
</feature>
<evidence type="ECO:0000256" key="4">
    <source>
        <dbReference type="ARBA" id="ARBA00022801"/>
    </source>
</evidence>
<dbReference type="PANTHER" id="PTHR11409">
    <property type="entry name" value="ADENOSINE DEAMINASE"/>
    <property type="match status" value="1"/>
</dbReference>
<dbReference type="GO" id="GO:0004000">
    <property type="term" value="F:adenosine deaminase activity"/>
    <property type="evidence" value="ECO:0007669"/>
    <property type="project" value="TreeGrafter"/>
</dbReference>
<reference evidence="9" key="3">
    <citation type="submission" date="2021-06" db="EMBL/GenBank/DDBJ databases">
        <title>Chromosome-level genome assembly for S. haematobium.</title>
        <authorList>
            <person name="Stroehlein A.J."/>
        </authorList>
    </citation>
    <scope>NUCLEOTIDE SEQUENCE</scope>
</reference>
<dbReference type="SUPFAM" id="SSF51556">
    <property type="entry name" value="Metallo-dependent hydrolases"/>
    <property type="match status" value="1"/>
</dbReference>
<keyword evidence="3" id="KW-0479">Metal-binding</keyword>
<reference evidence="9" key="2">
    <citation type="journal article" date="2019" name="Gigascience">
        <title>High-quality Schistosoma haematobium genome achieved by single-molecule and long-range sequencing.</title>
        <authorList>
            <person name="Stroehlein A.J."/>
            <person name="Korhonen P.K."/>
            <person name="Chong T.M."/>
            <person name="Lim Y.L."/>
            <person name="Chan K.G."/>
            <person name="Webster B."/>
            <person name="Rollinson D."/>
            <person name="Brindley P.J."/>
            <person name="Gasser R.B."/>
            <person name="Young N.D."/>
        </authorList>
    </citation>
    <scope>NUCLEOTIDE SEQUENCE</scope>
</reference>
<gene>
    <name evidence="9" type="ORF">MS3_00009562</name>
</gene>
<keyword evidence="5" id="KW-0862">Zinc</keyword>
<dbReference type="GO" id="GO:0046103">
    <property type="term" value="P:inosine biosynthetic process"/>
    <property type="evidence" value="ECO:0007669"/>
    <property type="project" value="TreeGrafter"/>
</dbReference>
<dbReference type="RefSeq" id="XP_051073978.1">
    <property type="nucleotide sequence ID" value="XM_051217936.1"/>
</dbReference>
<dbReference type="Gene3D" id="3.20.20.140">
    <property type="entry name" value="Metal-dependent hydrolases"/>
    <property type="match status" value="1"/>
</dbReference>
<dbReference type="GO" id="GO:0006154">
    <property type="term" value="P:adenosine catabolic process"/>
    <property type="evidence" value="ECO:0007669"/>
    <property type="project" value="TreeGrafter"/>
</dbReference>
<dbReference type="CTD" id="75577985"/>
<dbReference type="EMBL" id="AMPZ03000001">
    <property type="protein sequence ID" value="KAH9594955.1"/>
    <property type="molecule type" value="Genomic_DNA"/>
</dbReference>
<dbReference type="CDD" id="cd00443">
    <property type="entry name" value="ADA_AMPD"/>
    <property type="match status" value="1"/>
</dbReference>
<dbReference type="InterPro" id="IPR006330">
    <property type="entry name" value="Ado/ade_deaminase"/>
</dbReference>
<dbReference type="PANTHER" id="PTHR11409:SF42">
    <property type="entry name" value="ADENOSINE DEAMINASE-LIKE PROTEIN"/>
    <property type="match status" value="1"/>
</dbReference>
<evidence type="ECO:0000259" key="8">
    <source>
        <dbReference type="Pfam" id="PF00962"/>
    </source>
</evidence>
<dbReference type="InterPro" id="IPR032466">
    <property type="entry name" value="Metal_Hydrolase"/>
</dbReference>
<evidence type="ECO:0000256" key="3">
    <source>
        <dbReference type="ARBA" id="ARBA00022723"/>
    </source>
</evidence>
<dbReference type="Pfam" id="PF00962">
    <property type="entry name" value="A_deaminase"/>
    <property type="match status" value="1"/>
</dbReference>
<dbReference type="GO" id="GO:0009117">
    <property type="term" value="P:nucleotide metabolic process"/>
    <property type="evidence" value="ECO:0007669"/>
    <property type="project" value="UniProtKB-KW"/>
</dbReference>
<name>A0A922LVX3_SCHHA</name>
<keyword evidence="6" id="KW-0546">Nucleotide metabolism</keyword>
<comment type="catalytic activity">
    <reaction evidence="7">
        <text>N(6)-methyl-AMP + H2O + H(+) = IMP + methylamine</text>
        <dbReference type="Rhea" id="RHEA:16001"/>
        <dbReference type="ChEBI" id="CHEBI:15377"/>
        <dbReference type="ChEBI" id="CHEBI:15378"/>
        <dbReference type="ChEBI" id="CHEBI:58053"/>
        <dbReference type="ChEBI" id="CHEBI:59338"/>
        <dbReference type="ChEBI" id="CHEBI:144842"/>
    </reaction>
    <physiologicalReaction direction="left-to-right" evidence="7">
        <dbReference type="Rhea" id="RHEA:16002"/>
    </physiologicalReaction>
</comment>
<dbReference type="AlphaFoldDB" id="A0A922LVX3"/>
<keyword evidence="4" id="KW-0378">Hydrolase</keyword>
<evidence type="ECO:0000256" key="1">
    <source>
        <dbReference type="ARBA" id="ARBA00001947"/>
    </source>
</evidence>
<sequence length="405" mass="46318">MSRIYRAIYCEDLFTTTDHLRYKTTGLGFWREIHSSAKYSFGVVANPTVITKHLVDVKIGMNSFYHNLPKIELHAHLSGSISSAFLKRESITNRDVQNINPGFDFETWNGDVNRCFDAFRTIHKLIETPEILERATTSVIEEFHQENVILLELRTTLRPIPTHRSYLNAVIRGIQNAPSVLDNKIYVTLILSIDRSKSLDEALLTLELAKEYYSNGLVSGIDLSGNPLVGNLCDFVSVLNTARSYGLKTTVHIAETADQSEDWCKFLRLHLPDRLGHGIFLTNSDENSVLAREIVLKSQIPLELCLTSNVKSKAIENYESHHLNYWMDKKHPICICTDDKGLFNCTLSGEFQLSVERCCLNNEQLFQILMNSVNMAFCTENVKKQLSHKIREYFNSFIFDNLNKK</sequence>
<evidence type="ECO:0000313" key="9">
    <source>
        <dbReference type="EMBL" id="KAH9594955.1"/>
    </source>
</evidence>
<evidence type="ECO:0000256" key="7">
    <source>
        <dbReference type="ARBA" id="ARBA00048787"/>
    </source>
</evidence>
<dbReference type="Proteomes" id="UP000471633">
    <property type="component" value="Unassembled WGS sequence"/>
</dbReference>
<organism evidence="9 10">
    <name type="scientific">Schistosoma haematobium</name>
    <name type="common">Blood fluke</name>
    <dbReference type="NCBI Taxonomy" id="6185"/>
    <lineage>
        <taxon>Eukaryota</taxon>
        <taxon>Metazoa</taxon>
        <taxon>Spiralia</taxon>
        <taxon>Lophotrochozoa</taxon>
        <taxon>Platyhelminthes</taxon>
        <taxon>Trematoda</taxon>
        <taxon>Digenea</taxon>
        <taxon>Strigeidida</taxon>
        <taxon>Schistosomatoidea</taxon>
        <taxon>Schistosomatidae</taxon>
        <taxon>Schistosoma</taxon>
    </lineage>
</organism>
<comment type="cofactor">
    <cofactor evidence="1">
        <name>Zn(2+)</name>
        <dbReference type="ChEBI" id="CHEBI:29105"/>
    </cofactor>
</comment>
<accession>A0A922LVX3</accession>
<dbReference type="GO" id="GO:0046872">
    <property type="term" value="F:metal ion binding"/>
    <property type="evidence" value="ECO:0007669"/>
    <property type="project" value="UniProtKB-KW"/>
</dbReference>
<evidence type="ECO:0000256" key="5">
    <source>
        <dbReference type="ARBA" id="ARBA00022833"/>
    </source>
</evidence>
<comment type="similarity">
    <text evidence="2">Belongs to the metallo-dependent hydrolases superfamily. Adenosine and AMP deaminases family.</text>
</comment>
<evidence type="ECO:0000256" key="6">
    <source>
        <dbReference type="ARBA" id="ARBA00023080"/>
    </source>
</evidence>
<comment type="caution">
    <text evidence="9">The sequence shown here is derived from an EMBL/GenBank/DDBJ whole genome shotgun (WGS) entry which is preliminary data.</text>
</comment>
<reference evidence="9" key="4">
    <citation type="journal article" date="2022" name="PLoS Pathog.">
        <title>Chromosome-level genome of Schistosoma haematobium underpins genome-wide explorations of molecular variation.</title>
        <authorList>
            <person name="Stroehlein A.J."/>
            <person name="Korhonen P.K."/>
            <person name="Lee V.V."/>
            <person name="Ralph S.A."/>
            <person name="Mentink-Kane M."/>
            <person name="You H."/>
            <person name="McManus D.P."/>
            <person name="Tchuente L.T."/>
            <person name="Stothard J.R."/>
            <person name="Kaur P."/>
            <person name="Dudchenko O."/>
            <person name="Aiden E.L."/>
            <person name="Yang B."/>
            <person name="Yang H."/>
            <person name="Emery A.M."/>
            <person name="Webster B.L."/>
            <person name="Brindley P.J."/>
            <person name="Rollinson D."/>
            <person name="Chang B.C.H."/>
            <person name="Gasser R.B."/>
            <person name="Young N.D."/>
        </authorList>
    </citation>
    <scope>NUCLEOTIDE SEQUENCE</scope>
</reference>
<dbReference type="InterPro" id="IPR001365">
    <property type="entry name" value="A_deaminase_dom"/>
</dbReference>